<evidence type="ECO:0000256" key="2">
    <source>
        <dbReference type="ARBA" id="ARBA00022723"/>
    </source>
</evidence>
<keyword evidence="3" id="KW-0677">Repeat</keyword>
<accession>A0A179G3M7</accession>
<dbReference type="RefSeq" id="XP_018148163.1">
    <property type="nucleotide sequence ID" value="XM_018280219.1"/>
</dbReference>
<dbReference type="PANTHER" id="PTHR40626:SF30">
    <property type="entry name" value="FINGER DOMAIN PROTEIN, PUTATIVE (AFU_ORTHOLOGUE AFUA_4G13600)-RELATED"/>
    <property type="match status" value="1"/>
</dbReference>
<evidence type="ECO:0000256" key="4">
    <source>
        <dbReference type="ARBA" id="ARBA00022771"/>
    </source>
</evidence>
<dbReference type="GeneID" id="28844213"/>
<evidence type="ECO:0000256" key="6">
    <source>
        <dbReference type="ARBA" id="ARBA00023242"/>
    </source>
</evidence>
<evidence type="ECO:0000256" key="3">
    <source>
        <dbReference type="ARBA" id="ARBA00022737"/>
    </source>
</evidence>
<evidence type="ECO:0000259" key="8">
    <source>
        <dbReference type="Pfam" id="PF04082"/>
    </source>
</evidence>
<dbReference type="STRING" id="1380566.A0A179G3M7"/>
<dbReference type="GO" id="GO:0005634">
    <property type="term" value="C:nucleus"/>
    <property type="evidence" value="ECO:0007669"/>
    <property type="project" value="UniProtKB-SubCell"/>
</dbReference>
<gene>
    <name evidence="9" type="ORF">VFPPC_00133</name>
</gene>
<keyword evidence="4" id="KW-0863">Zinc-finger</keyword>
<dbReference type="KEGG" id="pchm:VFPPC_00133"/>
<dbReference type="EMBL" id="LSBJ02000001">
    <property type="protein sequence ID" value="OAQ72080.1"/>
    <property type="molecule type" value="Genomic_DNA"/>
</dbReference>
<name>A0A179G3M7_METCM</name>
<dbReference type="CDD" id="cd12148">
    <property type="entry name" value="fungal_TF_MHR"/>
    <property type="match status" value="1"/>
</dbReference>
<dbReference type="GO" id="GO:0000981">
    <property type="term" value="F:DNA-binding transcription factor activity, RNA polymerase II-specific"/>
    <property type="evidence" value="ECO:0007669"/>
    <property type="project" value="InterPro"/>
</dbReference>
<evidence type="ECO:0000313" key="10">
    <source>
        <dbReference type="Proteomes" id="UP000078397"/>
    </source>
</evidence>
<keyword evidence="5" id="KW-0862">Zinc</keyword>
<feature type="compositionally biased region" description="Polar residues" evidence="7">
    <location>
        <begin position="74"/>
        <end position="92"/>
    </location>
</feature>
<comment type="caution">
    <text evidence="9">The sequence shown here is derived from an EMBL/GenBank/DDBJ whole genome shotgun (WGS) entry which is preliminary data.</text>
</comment>
<comment type="subcellular location">
    <subcellularLocation>
        <location evidence="1">Nucleus</location>
    </subcellularLocation>
</comment>
<dbReference type="Proteomes" id="UP000078397">
    <property type="component" value="Unassembled WGS sequence"/>
</dbReference>
<dbReference type="InterPro" id="IPR051059">
    <property type="entry name" value="VerF-like"/>
</dbReference>
<dbReference type="GO" id="GO:0008270">
    <property type="term" value="F:zinc ion binding"/>
    <property type="evidence" value="ECO:0007669"/>
    <property type="project" value="UniProtKB-KW"/>
</dbReference>
<proteinExistence type="predicted"/>
<keyword evidence="6" id="KW-0539">Nucleus</keyword>
<dbReference type="OrthoDB" id="6077919at2759"/>
<dbReference type="GO" id="GO:0000978">
    <property type="term" value="F:RNA polymerase II cis-regulatory region sequence-specific DNA binding"/>
    <property type="evidence" value="ECO:0007669"/>
    <property type="project" value="InterPro"/>
</dbReference>
<evidence type="ECO:0000256" key="7">
    <source>
        <dbReference type="SAM" id="MobiDB-lite"/>
    </source>
</evidence>
<reference evidence="9 10" key="1">
    <citation type="journal article" date="2016" name="PLoS Pathog.">
        <title>Biosynthesis of antibiotic leucinostatins in bio-control fungus Purpureocillium lilacinum and their inhibition on phytophthora revealed by genome mining.</title>
        <authorList>
            <person name="Wang G."/>
            <person name="Liu Z."/>
            <person name="Lin R."/>
            <person name="Li E."/>
            <person name="Mao Z."/>
            <person name="Ling J."/>
            <person name="Yang Y."/>
            <person name="Yin W.B."/>
            <person name="Xie B."/>
        </authorList>
    </citation>
    <scope>NUCLEOTIDE SEQUENCE [LARGE SCALE GENOMIC DNA]</scope>
    <source>
        <strain evidence="9">170</strain>
    </source>
</reference>
<dbReference type="GO" id="GO:0006351">
    <property type="term" value="P:DNA-templated transcription"/>
    <property type="evidence" value="ECO:0007669"/>
    <property type="project" value="InterPro"/>
</dbReference>
<keyword evidence="10" id="KW-1185">Reference proteome</keyword>
<dbReference type="Pfam" id="PF04082">
    <property type="entry name" value="Fungal_trans"/>
    <property type="match status" value="1"/>
</dbReference>
<dbReference type="AlphaFoldDB" id="A0A179G3M7"/>
<feature type="domain" description="Xylanolytic transcriptional activator regulatory" evidence="8">
    <location>
        <begin position="226"/>
        <end position="426"/>
    </location>
</feature>
<organism evidence="9 10">
    <name type="scientific">Pochonia chlamydosporia 170</name>
    <dbReference type="NCBI Taxonomy" id="1380566"/>
    <lineage>
        <taxon>Eukaryota</taxon>
        <taxon>Fungi</taxon>
        <taxon>Dikarya</taxon>
        <taxon>Ascomycota</taxon>
        <taxon>Pezizomycotina</taxon>
        <taxon>Sordariomycetes</taxon>
        <taxon>Hypocreomycetidae</taxon>
        <taxon>Hypocreales</taxon>
        <taxon>Clavicipitaceae</taxon>
        <taxon>Pochonia</taxon>
    </lineage>
</organism>
<keyword evidence="2" id="KW-0479">Metal-binding</keyword>
<feature type="region of interest" description="Disordered" evidence="7">
    <location>
        <begin position="74"/>
        <end position="101"/>
    </location>
</feature>
<evidence type="ECO:0000256" key="5">
    <source>
        <dbReference type="ARBA" id="ARBA00022833"/>
    </source>
</evidence>
<evidence type="ECO:0000256" key="1">
    <source>
        <dbReference type="ARBA" id="ARBA00004123"/>
    </source>
</evidence>
<evidence type="ECO:0000313" key="9">
    <source>
        <dbReference type="EMBL" id="OAQ72080.1"/>
    </source>
</evidence>
<dbReference type="InterPro" id="IPR007219">
    <property type="entry name" value="XnlR_reg_dom"/>
</dbReference>
<dbReference type="PANTHER" id="PTHR40626">
    <property type="entry name" value="MIP31509P"/>
    <property type="match status" value="1"/>
</dbReference>
<dbReference type="GO" id="GO:0000785">
    <property type="term" value="C:chromatin"/>
    <property type="evidence" value="ECO:0007669"/>
    <property type="project" value="TreeGrafter"/>
</dbReference>
<sequence>MSGIKSEYLVEPVPNLQAAAATPAEFSQPRTMPTITTVDGTSSMCVSGIPTPSMSWSGSPSIATTAVHSNYSASPVISRSNPRSNLPLSSGGWTAPMDQPVSRPMPPPVMATGGYSLAYGYSTSVPQTYSSIYDDEPAVGIPGYGESPGLYGPHIPNPVIRTLSPQLVVGQSSETMVTAPAPLPADRVVNPLPCPLEPTSRLGLLAQDLLPVSPRPEALSALPSYIDIFWDKVHPLYPIIHRSTVEDGADVIPEHVDALRCAMAALATQFLGHREHRVNGGQLHAYAWRRSKAFTQSATWSLPAMQTVLLCEYYARFRGRHKDDYQPSSRFLTLCQLVSGYGSAPAQQPSGNNTERWNAWVYVESCRRLLAACFLLSVHGMCYHEQPYSTVVDLEHLAASKFPIALSASTTSLWEARNSDAWAAIDMSTIMLTTIGDIMEDPTLSTAETTPAFDLSLVIAAHALQLPPRQVRQEVDLVHDVSGFNSDDLAMSKYFTRRPGANTYLALHYTPLHVLLAVSGDSWVFNKKIPDASLFAEHKRKLGQWRNSGTSAIATVFAARAIRDFLALSDGDSGQKLAQAHTPHGVVTCKEISDYWGLYVCTLICWAFGHVGKRSTTDKRLSARGRAIKWIQTVAELEPGQLQVLRNREDSQTIVGFIRDILEKDCLGGRNILFADAVGVLRKLEEVDNWSWF</sequence>
<protein>
    <submittedName>
        <fullName evidence="9">C2H2 finger domain-containing protein</fullName>
    </submittedName>
</protein>